<dbReference type="AlphaFoldDB" id="A0A9N9YAR4"/>
<dbReference type="EMBL" id="CABFNQ020000461">
    <property type="protein sequence ID" value="CAH0016340.1"/>
    <property type="molecule type" value="Genomic_DNA"/>
</dbReference>
<evidence type="ECO:0000313" key="2">
    <source>
        <dbReference type="Proteomes" id="UP000696573"/>
    </source>
</evidence>
<sequence>MMNPSPESSASIYAELLVNIRQVSVVANLPSPVDSSTKAAIDGQTIRLQHQSQSSTLVIPARVVAPPILPLPDLKQRTVKLSWRLPLSTAVPKPASLSLEGQALPWGSVDIQKESPIQCRGCHHEIVPRGAIKDWKDLPSENWAEMMEFWHCHKPHDHEKHDDDKLTQRGYGASNAIAAQPNVGFVDLTSFMVAEQDCNGLLVSTYLAQPKPGQACSTSTTTGGKKLAKPVLFSPSMKESGFQSSELALEADPSSKWQHISCKACQSEVGIYNVAASSLSLFKWQTLCQTEAPMPVPNSVHCLAATLTASISRTGSSKFVVLPHLLSQKNEDAAVNPAKALHLWVLNPYVVFASSKLETKKTAMKILYQFLDVEQGNKLADDLNSDVQDISLPSRVVETAGHHLVSSSLLLPESDRIFREWHVGLLDRWDSSLVDP</sequence>
<organism evidence="1 2">
    <name type="scientific">Clonostachys rhizophaga</name>
    <dbReference type="NCBI Taxonomy" id="160324"/>
    <lineage>
        <taxon>Eukaryota</taxon>
        <taxon>Fungi</taxon>
        <taxon>Dikarya</taxon>
        <taxon>Ascomycota</taxon>
        <taxon>Pezizomycotina</taxon>
        <taxon>Sordariomycetes</taxon>
        <taxon>Hypocreomycetidae</taxon>
        <taxon>Hypocreales</taxon>
        <taxon>Bionectriaceae</taxon>
        <taxon>Clonostachys</taxon>
    </lineage>
</organism>
<evidence type="ECO:0008006" key="3">
    <source>
        <dbReference type="Google" id="ProtNLM"/>
    </source>
</evidence>
<accession>A0A9N9YAR4</accession>
<dbReference type="GO" id="GO:0005634">
    <property type="term" value="C:nucleus"/>
    <property type="evidence" value="ECO:0007669"/>
    <property type="project" value="TreeGrafter"/>
</dbReference>
<dbReference type="GO" id="GO:0061630">
    <property type="term" value="F:ubiquitin protein ligase activity"/>
    <property type="evidence" value="ECO:0007669"/>
    <property type="project" value="TreeGrafter"/>
</dbReference>
<dbReference type="PANTHER" id="PTHR31531:SF2">
    <property type="entry name" value="E3 UBIQUITIN-PROTEIN LIGASE E3D"/>
    <property type="match status" value="1"/>
</dbReference>
<dbReference type="OrthoDB" id="66510at2759"/>
<comment type="caution">
    <text evidence="1">The sequence shown here is derived from an EMBL/GenBank/DDBJ whole genome shotgun (WGS) entry which is preliminary data.</text>
</comment>
<dbReference type="PANTHER" id="PTHR31531">
    <property type="entry name" value="E3 UBIQUITIN-PROTEIN LIGASE E3D FAMILY MEMBER"/>
    <property type="match status" value="1"/>
</dbReference>
<dbReference type="GO" id="GO:0031624">
    <property type="term" value="F:ubiquitin conjugating enzyme binding"/>
    <property type="evidence" value="ECO:0007669"/>
    <property type="project" value="TreeGrafter"/>
</dbReference>
<dbReference type="GO" id="GO:0051865">
    <property type="term" value="P:protein autoubiquitination"/>
    <property type="evidence" value="ECO:0007669"/>
    <property type="project" value="TreeGrafter"/>
</dbReference>
<dbReference type="GO" id="GO:0005829">
    <property type="term" value="C:cytosol"/>
    <property type="evidence" value="ECO:0007669"/>
    <property type="project" value="TreeGrafter"/>
</dbReference>
<reference evidence="1" key="1">
    <citation type="submission" date="2021-10" db="EMBL/GenBank/DDBJ databases">
        <authorList>
            <person name="Piombo E."/>
        </authorList>
    </citation>
    <scope>NUCLEOTIDE SEQUENCE</scope>
</reference>
<dbReference type="InterPro" id="IPR019193">
    <property type="entry name" value="UBQ-conj_enz_E2-bd_prot"/>
</dbReference>
<protein>
    <recommendedName>
        <fullName evidence="3">Ubiquitin-conjugating enzyme E2-binding protein</fullName>
    </recommendedName>
</protein>
<dbReference type="GO" id="GO:0006513">
    <property type="term" value="P:protein monoubiquitination"/>
    <property type="evidence" value="ECO:0007669"/>
    <property type="project" value="TreeGrafter"/>
</dbReference>
<proteinExistence type="predicted"/>
<gene>
    <name evidence="1" type="ORF">CRHIZ90672A_00007522</name>
</gene>
<dbReference type="GO" id="GO:0000151">
    <property type="term" value="C:ubiquitin ligase complex"/>
    <property type="evidence" value="ECO:0007669"/>
    <property type="project" value="TreeGrafter"/>
</dbReference>
<evidence type="ECO:0000313" key="1">
    <source>
        <dbReference type="EMBL" id="CAH0016340.1"/>
    </source>
</evidence>
<dbReference type="GO" id="GO:0043161">
    <property type="term" value="P:proteasome-mediated ubiquitin-dependent protein catabolic process"/>
    <property type="evidence" value="ECO:0007669"/>
    <property type="project" value="TreeGrafter"/>
</dbReference>
<dbReference type="GO" id="GO:0000209">
    <property type="term" value="P:protein polyubiquitination"/>
    <property type="evidence" value="ECO:0007669"/>
    <property type="project" value="TreeGrafter"/>
</dbReference>
<dbReference type="Proteomes" id="UP000696573">
    <property type="component" value="Unassembled WGS sequence"/>
</dbReference>
<dbReference type="GO" id="GO:0030332">
    <property type="term" value="F:cyclin binding"/>
    <property type="evidence" value="ECO:0007669"/>
    <property type="project" value="TreeGrafter"/>
</dbReference>
<name>A0A9N9YAR4_9HYPO</name>
<keyword evidence="2" id="KW-1185">Reference proteome</keyword>
<dbReference type="Pfam" id="PF09814">
    <property type="entry name" value="HECT_2"/>
    <property type="match status" value="1"/>
</dbReference>